<organism evidence="1">
    <name type="scientific">Arundo donax</name>
    <name type="common">Giant reed</name>
    <name type="synonym">Donax arundinaceus</name>
    <dbReference type="NCBI Taxonomy" id="35708"/>
    <lineage>
        <taxon>Eukaryota</taxon>
        <taxon>Viridiplantae</taxon>
        <taxon>Streptophyta</taxon>
        <taxon>Embryophyta</taxon>
        <taxon>Tracheophyta</taxon>
        <taxon>Spermatophyta</taxon>
        <taxon>Magnoliopsida</taxon>
        <taxon>Liliopsida</taxon>
        <taxon>Poales</taxon>
        <taxon>Poaceae</taxon>
        <taxon>PACMAD clade</taxon>
        <taxon>Arundinoideae</taxon>
        <taxon>Arundineae</taxon>
        <taxon>Arundo</taxon>
    </lineage>
</organism>
<reference evidence="1" key="1">
    <citation type="submission" date="2014-09" db="EMBL/GenBank/DDBJ databases">
        <authorList>
            <person name="Magalhaes I.L.F."/>
            <person name="Oliveira U."/>
            <person name="Santos F.R."/>
            <person name="Vidigal T.H.D.A."/>
            <person name="Brescovit A.D."/>
            <person name="Santos A.J."/>
        </authorList>
    </citation>
    <scope>NUCLEOTIDE SEQUENCE</scope>
    <source>
        <tissue evidence="1">Shoot tissue taken approximately 20 cm above the soil surface</tissue>
    </source>
</reference>
<accession>A0A0A9AI42</accession>
<dbReference type="AlphaFoldDB" id="A0A0A9AI42"/>
<sequence>MHTFSGKFIRVIWELLLVNKQLCYNFCLEF</sequence>
<evidence type="ECO:0000313" key="1">
    <source>
        <dbReference type="EMBL" id="JAD49523.1"/>
    </source>
</evidence>
<name>A0A0A9AI42_ARUDO</name>
<protein>
    <submittedName>
        <fullName evidence="1">Uncharacterized protein</fullName>
    </submittedName>
</protein>
<proteinExistence type="predicted"/>
<reference evidence="1" key="2">
    <citation type="journal article" date="2015" name="Data Brief">
        <title>Shoot transcriptome of the giant reed, Arundo donax.</title>
        <authorList>
            <person name="Barrero R.A."/>
            <person name="Guerrero F.D."/>
            <person name="Moolhuijzen P."/>
            <person name="Goolsby J.A."/>
            <person name="Tidwell J."/>
            <person name="Bellgard S.E."/>
            <person name="Bellgard M.I."/>
        </authorList>
    </citation>
    <scope>NUCLEOTIDE SEQUENCE</scope>
    <source>
        <tissue evidence="1">Shoot tissue taken approximately 20 cm above the soil surface</tissue>
    </source>
</reference>
<dbReference type="EMBL" id="GBRH01248372">
    <property type="protein sequence ID" value="JAD49523.1"/>
    <property type="molecule type" value="Transcribed_RNA"/>
</dbReference>